<accession>A0AAV2ZKM5</accession>
<dbReference type="GO" id="GO:0005509">
    <property type="term" value="F:calcium ion binding"/>
    <property type="evidence" value="ECO:0007669"/>
    <property type="project" value="InterPro"/>
</dbReference>
<keyword evidence="6" id="KW-1185">Reference proteome</keyword>
<evidence type="ECO:0000313" key="5">
    <source>
        <dbReference type="EMBL" id="DBA05052.1"/>
    </source>
</evidence>
<dbReference type="CDD" id="cd00051">
    <property type="entry name" value="EFh"/>
    <property type="match status" value="2"/>
</dbReference>
<dbReference type="SMART" id="SM00054">
    <property type="entry name" value="EFh"/>
    <property type="match status" value="4"/>
</dbReference>
<evidence type="ECO:0000313" key="6">
    <source>
        <dbReference type="Proteomes" id="UP001146120"/>
    </source>
</evidence>
<evidence type="ECO:0000256" key="1">
    <source>
        <dbReference type="ARBA" id="ARBA00022723"/>
    </source>
</evidence>
<feature type="domain" description="EF-hand" evidence="4">
    <location>
        <begin position="154"/>
        <end position="189"/>
    </location>
</feature>
<keyword evidence="2" id="KW-0677">Repeat</keyword>
<dbReference type="Pfam" id="PF13202">
    <property type="entry name" value="EF-hand_5"/>
    <property type="match status" value="1"/>
</dbReference>
<feature type="domain" description="EF-hand" evidence="4">
    <location>
        <begin position="213"/>
        <end position="248"/>
    </location>
</feature>
<dbReference type="PROSITE" id="PS50222">
    <property type="entry name" value="EF_HAND_2"/>
    <property type="match status" value="2"/>
</dbReference>
<dbReference type="SUPFAM" id="SSF47473">
    <property type="entry name" value="EF-hand"/>
    <property type="match status" value="1"/>
</dbReference>
<sequence>MSLEKALRLAALTCRTAEKTNNGNEVGSSRKLHQGSKFGLYSVSEVLAVIRLFRVLDDDSSNTVTLNELQQLRPFLEKLGHHTVSTAFQTIDKDSDGHIRLSELLGCCFPHASALQIDEMLKLGQVDNLRQYFQNESKHPAALVSGLSDSVEPKNKDELHEIFRLYDKNGDGYISLEEMVEAVRVDDNTSEGEQVGRTRSPVECSTWRRSSGITRADMERFYAESDANADNLLDFDEFVDLMRELHLFE</sequence>
<dbReference type="AlphaFoldDB" id="A0AAV2ZKM5"/>
<dbReference type="InterPro" id="IPR018247">
    <property type="entry name" value="EF_Hand_1_Ca_BS"/>
</dbReference>
<dbReference type="InterPro" id="IPR039647">
    <property type="entry name" value="EF_hand_pair_protein_CML-like"/>
</dbReference>
<dbReference type="PROSITE" id="PS00018">
    <property type="entry name" value="EF_HAND_1"/>
    <property type="match status" value="2"/>
</dbReference>
<dbReference type="Gene3D" id="1.10.238.10">
    <property type="entry name" value="EF-hand"/>
    <property type="match status" value="2"/>
</dbReference>
<reference evidence="5" key="1">
    <citation type="submission" date="2022-11" db="EMBL/GenBank/DDBJ databases">
        <authorList>
            <person name="Morgan W.R."/>
            <person name="Tartar A."/>
        </authorList>
    </citation>
    <scope>NUCLEOTIDE SEQUENCE</scope>
    <source>
        <strain evidence="5">ARSEF 373</strain>
    </source>
</reference>
<keyword evidence="1" id="KW-0479">Metal-binding</keyword>
<evidence type="ECO:0000256" key="3">
    <source>
        <dbReference type="ARBA" id="ARBA00022837"/>
    </source>
</evidence>
<dbReference type="InterPro" id="IPR002048">
    <property type="entry name" value="EF_hand_dom"/>
</dbReference>
<evidence type="ECO:0000256" key="2">
    <source>
        <dbReference type="ARBA" id="ARBA00022737"/>
    </source>
</evidence>
<evidence type="ECO:0000259" key="4">
    <source>
        <dbReference type="PROSITE" id="PS50222"/>
    </source>
</evidence>
<dbReference type="Proteomes" id="UP001146120">
    <property type="component" value="Unassembled WGS sequence"/>
</dbReference>
<proteinExistence type="predicted"/>
<dbReference type="Pfam" id="PF13833">
    <property type="entry name" value="EF-hand_8"/>
    <property type="match status" value="1"/>
</dbReference>
<dbReference type="InterPro" id="IPR011992">
    <property type="entry name" value="EF-hand-dom_pair"/>
</dbReference>
<dbReference type="PANTHER" id="PTHR10891">
    <property type="entry name" value="EF-HAND CALCIUM-BINDING DOMAIN CONTAINING PROTEIN"/>
    <property type="match status" value="1"/>
</dbReference>
<reference evidence="5" key="2">
    <citation type="journal article" date="2023" name="Microbiol Resour">
        <title>Decontamination and Annotation of the Draft Genome Sequence of the Oomycete Lagenidium giganteum ARSEF 373.</title>
        <authorList>
            <person name="Morgan W.R."/>
            <person name="Tartar A."/>
        </authorList>
    </citation>
    <scope>NUCLEOTIDE SEQUENCE</scope>
    <source>
        <strain evidence="5">ARSEF 373</strain>
    </source>
</reference>
<dbReference type="Pfam" id="PF13499">
    <property type="entry name" value="EF-hand_7"/>
    <property type="match status" value="1"/>
</dbReference>
<name>A0AAV2ZKM5_9STRA</name>
<protein>
    <recommendedName>
        <fullName evidence="4">EF-hand domain-containing protein</fullName>
    </recommendedName>
</protein>
<gene>
    <name evidence="5" type="ORF">N0F65_000740</name>
</gene>
<keyword evidence="3" id="KW-0106">Calcium</keyword>
<dbReference type="EMBL" id="DAKRPA010000003">
    <property type="protein sequence ID" value="DBA05052.1"/>
    <property type="molecule type" value="Genomic_DNA"/>
</dbReference>
<comment type="caution">
    <text evidence="5">The sequence shown here is derived from an EMBL/GenBank/DDBJ whole genome shotgun (WGS) entry which is preliminary data.</text>
</comment>
<organism evidence="5 6">
    <name type="scientific">Lagenidium giganteum</name>
    <dbReference type="NCBI Taxonomy" id="4803"/>
    <lineage>
        <taxon>Eukaryota</taxon>
        <taxon>Sar</taxon>
        <taxon>Stramenopiles</taxon>
        <taxon>Oomycota</taxon>
        <taxon>Peronosporomycetes</taxon>
        <taxon>Pythiales</taxon>
        <taxon>Pythiaceae</taxon>
    </lineage>
</organism>